<reference evidence="8 9" key="1">
    <citation type="submission" date="2024-02" db="EMBL/GenBank/DDBJ databases">
        <title>Complete sequences of two Paenibacillus sp. strains and one Lysinibacillus strain isolated from the environment on STAA medium highlight biotechnological potential.</title>
        <authorList>
            <person name="Attere S.A."/>
            <person name="Piche L.C."/>
            <person name="Intertaglia L."/>
            <person name="Lami R."/>
            <person name="Charette S.J."/>
            <person name="Vincent A.T."/>
        </authorList>
    </citation>
    <scope>NUCLEOTIDE SEQUENCE [LARGE SCALE GENOMIC DNA]</scope>
    <source>
        <strain evidence="8 9">Y5S-7</strain>
    </source>
</reference>
<evidence type="ECO:0000259" key="6">
    <source>
        <dbReference type="Pfam" id="PF00725"/>
    </source>
</evidence>
<protein>
    <submittedName>
        <fullName evidence="8">3-hydroxyacyl-CoA dehydrogenase NAD-binding domain-containing protein</fullName>
    </submittedName>
</protein>
<dbReference type="SUPFAM" id="SSF51735">
    <property type="entry name" value="NAD(P)-binding Rossmann-fold domains"/>
    <property type="match status" value="1"/>
</dbReference>
<evidence type="ECO:0000256" key="3">
    <source>
        <dbReference type="ARBA" id="ARBA00023002"/>
    </source>
</evidence>
<sequence length="281" mass="31499">MKKIGVIGAGVMGRGVAQSFAQTGHEVVLVDIKDEVLESAGEEIYNNIRMLRLFKKVEGLEDPEIIMERIHMTTELEMLREADIIVENVNEQWDIKKEVYSLIDPICHEACIFLVNTSCISITKIAALTKRPDRVIGTHFMNPVPLKSAVEVIKGMHTSDRTIEEVTELLSSIGKETILVNDFPGFVSNRISHLFMNEAAFVLQDQVATAREVDDIFVKCYGHTMGPLETADLIGLDTVVDSLDVLYESYQDPKFRCCPLLRKMVHAGQTGRKSGEGFYSY</sequence>
<evidence type="ECO:0000256" key="4">
    <source>
        <dbReference type="PIRSR" id="PIRSR000105-1"/>
    </source>
</evidence>
<dbReference type="GO" id="GO:0016491">
    <property type="term" value="F:oxidoreductase activity"/>
    <property type="evidence" value="ECO:0007669"/>
    <property type="project" value="UniProtKB-KW"/>
</dbReference>
<dbReference type="SUPFAM" id="SSF48179">
    <property type="entry name" value="6-phosphogluconate dehydrogenase C-terminal domain-like"/>
    <property type="match status" value="1"/>
</dbReference>
<evidence type="ECO:0000313" key="9">
    <source>
        <dbReference type="Proteomes" id="UP001364764"/>
    </source>
</evidence>
<evidence type="ECO:0000256" key="5">
    <source>
        <dbReference type="PIRSR" id="PIRSR000105-2"/>
    </source>
</evidence>
<dbReference type="Gene3D" id="1.10.1040.10">
    <property type="entry name" value="N-(1-d-carboxylethyl)-l-norvaline Dehydrogenase, domain 2"/>
    <property type="match status" value="1"/>
</dbReference>
<dbReference type="PANTHER" id="PTHR48075:SF5">
    <property type="entry name" value="3-HYDROXYBUTYRYL-COA DEHYDROGENASE"/>
    <property type="match status" value="1"/>
</dbReference>
<evidence type="ECO:0000256" key="2">
    <source>
        <dbReference type="ARBA" id="ARBA00009463"/>
    </source>
</evidence>
<evidence type="ECO:0000313" key="8">
    <source>
        <dbReference type="EMBL" id="WWP19880.1"/>
    </source>
</evidence>
<dbReference type="RefSeq" id="WP_036668119.1">
    <property type="nucleotide sequence ID" value="NZ_CP145892.1"/>
</dbReference>
<evidence type="ECO:0000256" key="1">
    <source>
        <dbReference type="ARBA" id="ARBA00005086"/>
    </source>
</evidence>
<dbReference type="FunFam" id="3.40.50.720:FF:000009">
    <property type="entry name" value="Fatty oxidation complex, alpha subunit"/>
    <property type="match status" value="1"/>
</dbReference>
<feature type="binding site" evidence="5">
    <location>
        <position position="31"/>
    </location>
    <ligand>
        <name>NAD(+)</name>
        <dbReference type="ChEBI" id="CHEBI:57540"/>
    </ligand>
</feature>
<dbReference type="EMBL" id="CP145892">
    <property type="protein sequence ID" value="WWP19880.1"/>
    <property type="molecule type" value="Genomic_DNA"/>
</dbReference>
<dbReference type="Proteomes" id="UP001364764">
    <property type="component" value="Chromosome"/>
</dbReference>
<organism evidence="8 9">
    <name type="scientific">Paenibacillus amylolyticus</name>
    <dbReference type="NCBI Taxonomy" id="1451"/>
    <lineage>
        <taxon>Bacteria</taxon>
        <taxon>Bacillati</taxon>
        <taxon>Bacillota</taxon>
        <taxon>Bacilli</taxon>
        <taxon>Bacillales</taxon>
        <taxon>Paenibacillaceae</taxon>
        <taxon>Paenibacillus</taxon>
    </lineage>
</organism>
<dbReference type="GO" id="GO:0032787">
    <property type="term" value="P:monocarboxylic acid metabolic process"/>
    <property type="evidence" value="ECO:0007669"/>
    <property type="project" value="UniProtKB-ARBA"/>
</dbReference>
<feature type="binding site" evidence="5">
    <location>
        <begin position="8"/>
        <end position="13"/>
    </location>
    <ligand>
        <name>NAD(+)</name>
        <dbReference type="ChEBI" id="CHEBI:57540"/>
    </ligand>
</feature>
<dbReference type="InterPro" id="IPR036291">
    <property type="entry name" value="NAD(P)-bd_dom_sf"/>
</dbReference>
<dbReference type="InterPro" id="IPR022694">
    <property type="entry name" value="3-OHacyl-CoA_DH"/>
</dbReference>
<accession>A0ABD8AQJ8</accession>
<dbReference type="InterPro" id="IPR006108">
    <property type="entry name" value="3HC_DH_C"/>
</dbReference>
<feature type="site" description="Important for catalytic activity" evidence="4">
    <location>
        <position position="139"/>
    </location>
</feature>
<feature type="domain" description="3-hydroxyacyl-CoA dehydrogenase C-terminal" evidence="6">
    <location>
        <begin position="185"/>
        <end position="281"/>
    </location>
</feature>
<keyword evidence="5" id="KW-0520">NAD</keyword>
<dbReference type="PIRSF" id="PIRSF000105">
    <property type="entry name" value="HCDH"/>
    <property type="match status" value="1"/>
</dbReference>
<dbReference type="InterPro" id="IPR008927">
    <property type="entry name" value="6-PGluconate_DH-like_C_sf"/>
</dbReference>
<feature type="binding site" evidence="5">
    <location>
        <position position="96"/>
    </location>
    <ligand>
        <name>NAD(+)</name>
        <dbReference type="ChEBI" id="CHEBI:57540"/>
    </ligand>
</feature>
<dbReference type="GeneID" id="93479024"/>
<feature type="domain" description="3-hydroxyacyl-CoA dehydrogenase NAD binding" evidence="7">
    <location>
        <begin position="3"/>
        <end position="182"/>
    </location>
</feature>
<feature type="binding site" evidence="5">
    <location>
        <position position="142"/>
    </location>
    <ligand>
        <name>NAD(+)</name>
        <dbReference type="ChEBI" id="CHEBI:57540"/>
    </ligand>
</feature>
<dbReference type="InterPro" id="IPR006176">
    <property type="entry name" value="3-OHacyl-CoA_DH_NAD-bd"/>
</dbReference>
<dbReference type="InterPro" id="IPR013328">
    <property type="entry name" value="6PGD_dom2"/>
</dbReference>
<comment type="similarity">
    <text evidence="2">Belongs to the 3-hydroxyacyl-CoA dehydrogenase family.</text>
</comment>
<name>A0ABD8AQJ8_PAEAM</name>
<dbReference type="Pfam" id="PF00725">
    <property type="entry name" value="3HCDH"/>
    <property type="match status" value="1"/>
</dbReference>
<feature type="binding site" evidence="5">
    <location>
        <position position="118"/>
    </location>
    <ligand>
        <name>NAD(+)</name>
        <dbReference type="ChEBI" id="CHEBI:57540"/>
    </ligand>
</feature>
<feature type="binding site" evidence="5">
    <location>
        <position position="273"/>
    </location>
    <ligand>
        <name>NAD(+)</name>
        <dbReference type="ChEBI" id="CHEBI:57540"/>
    </ligand>
</feature>
<dbReference type="Gene3D" id="3.40.50.720">
    <property type="entry name" value="NAD(P)-binding Rossmann-like Domain"/>
    <property type="match status" value="1"/>
</dbReference>
<feature type="binding site" evidence="5">
    <location>
        <position position="91"/>
    </location>
    <ligand>
        <name>NAD(+)</name>
        <dbReference type="ChEBI" id="CHEBI:57540"/>
    </ligand>
</feature>
<dbReference type="AlphaFoldDB" id="A0ABD8AQJ8"/>
<proteinExistence type="inferred from homology"/>
<dbReference type="PANTHER" id="PTHR48075">
    <property type="entry name" value="3-HYDROXYACYL-COA DEHYDROGENASE FAMILY PROTEIN"/>
    <property type="match status" value="1"/>
</dbReference>
<evidence type="ECO:0000259" key="7">
    <source>
        <dbReference type="Pfam" id="PF02737"/>
    </source>
</evidence>
<comment type="pathway">
    <text evidence="1">Lipid metabolism; butanoate metabolism.</text>
</comment>
<dbReference type="Pfam" id="PF02737">
    <property type="entry name" value="3HCDH_N"/>
    <property type="match status" value="1"/>
</dbReference>
<gene>
    <name evidence="8" type="ORF">V6668_26125</name>
</gene>
<keyword evidence="3" id="KW-0560">Oxidoreductase</keyword>